<dbReference type="InParanoid" id="A0A2J6SGC0"/>
<gene>
    <name evidence="5" type="ORF">K444DRAFT_622425</name>
</gene>
<keyword evidence="2" id="KW-0539">Nucleus</keyword>
<dbReference type="InterPro" id="IPR004827">
    <property type="entry name" value="bZIP"/>
</dbReference>
<dbReference type="PROSITE" id="PS00036">
    <property type="entry name" value="BZIP_BASIC"/>
    <property type="match status" value="1"/>
</dbReference>
<evidence type="ECO:0000313" key="6">
    <source>
        <dbReference type="Proteomes" id="UP000235371"/>
    </source>
</evidence>
<protein>
    <recommendedName>
        <fullName evidence="4">BZIP domain-containing protein</fullName>
    </recommendedName>
</protein>
<sequence>MEAQQSFPANLPGIYYHSQSCLDHGPPFTGWIDMNEPSWTSTPTQSFELPVDFHTLPNTDFTKETTKNYPESISVNVDLPSPRIEKRRVQNRASQKAFRQRQADYMRTLELELEELRTKYDNLCLQVGRIKQAVEEMCMEGLKP</sequence>
<dbReference type="CDD" id="cd14688">
    <property type="entry name" value="bZIP_YAP"/>
    <property type="match status" value="1"/>
</dbReference>
<dbReference type="Gene3D" id="1.20.5.170">
    <property type="match status" value="1"/>
</dbReference>
<dbReference type="AlphaFoldDB" id="A0A2J6SGC0"/>
<keyword evidence="3" id="KW-0175">Coiled coil</keyword>
<organism evidence="5 6">
    <name type="scientific">Hyaloscypha bicolor E</name>
    <dbReference type="NCBI Taxonomy" id="1095630"/>
    <lineage>
        <taxon>Eukaryota</taxon>
        <taxon>Fungi</taxon>
        <taxon>Dikarya</taxon>
        <taxon>Ascomycota</taxon>
        <taxon>Pezizomycotina</taxon>
        <taxon>Leotiomycetes</taxon>
        <taxon>Helotiales</taxon>
        <taxon>Hyaloscyphaceae</taxon>
        <taxon>Hyaloscypha</taxon>
        <taxon>Hyaloscypha bicolor</taxon>
    </lineage>
</organism>
<dbReference type="InterPro" id="IPR046347">
    <property type="entry name" value="bZIP_sf"/>
</dbReference>
<comment type="subcellular location">
    <subcellularLocation>
        <location evidence="1">Nucleus</location>
    </subcellularLocation>
</comment>
<dbReference type="Pfam" id="PF00170">
    <property type="entry name" value="bZIP_1"/>
    <property type="match status" value="1"/>
</dbReference>
<dbReference type="GO" id="GO:0090575">
    <property type="term" value="C:RNA polymerase II transcription regulator complex"/>
    <property type="evidence" value="ECO:0007669"/>
    <property type="project" value="TreeGrafter"/>
</dbReference>
<feature type="domain" description="BZIP" evidence="4">
    <location>
        <begin position="86"/>
        <end position="101"/>
    </location>
</feature>
<evidence type="ECO:0000256" key="3">
    <source>
        <dbReference type="SAM" id="Coils"/>
    </source>
</evidence>
<dbReference type="SMART" id="SM00338">
    <property type="entry name" value="BRLZ"/>
    <property type="match status" value="1"/>
</dbReference>
<dbReference type="GO" id="GO:0000976">
    <property type="term" value="F:transcription cis-regulatory region binding"/>
    <property type="evidence" value="ECO:0007669"/>
    <property type="project" value="InterPro"/>
</dbReference>
<keyword evidence="6" id="KW-1185">Reference proteome</keyword>
<dbReference type="PANTHER" id="PTHR40621:SF6">
    <property type="entry name" value="AP-1-LIKE TRANSCRIPTION FACTOR YAP1-RELATED"/>
    <property type="match status" value="1"/>
</dbReference>
<feature type="coiled-coil region" evidence="3">
    <location>
        <begin position="99"/>
        <end position="126"/>
    </location>
</feature>
<name>A0A2J6SGC0_9HELO</name>
<dbReference type="InterPro" id="IPR050936">
    <property type="entry name" value="AP-1-like"/>
</dbReference>
<evidence type="ECO:0000256" key="2">
    <source>
        <dbReference type="ARBA" id="ARBA00023242"/>
    </source>
</evidence>
<dbReference type="RefSeq" id="XP_024726710.1">
    <property type="nucleotide sequence ID" value="XM_024882097.1"/>
</dbReference>
<evidence type="ECO:0000256" key="1">
    <source>
        <dbReference type="ARBA" id="ARBA00004123"/>
    </source>
</evidence>
<evidence type="ECO:0000259" key="4">
    <source>
        <dbReference type="PROSITE" id="PS00036"/>
    </source>
</evidence>
<dbReference type="EMBL" id="KZ613919">
    <property type="protein sequence ID" value="PMD49806.1"/>
    <property type="molecule type" value="Genomic_DNA"/>
</dbReference>
<dbReference type="Proteomes" id="UP000235371">
    <property type="component" value="Unassembled WGS sequence"/>
</dbReference>
<evidence type="ECO:0000313" key="5">
    <source>
        <dbReference type="EMBL" id="PMD49806.1"/>
    </source>
</evidence>
<dbReference type="SUPFAM" id="SSF57959">
    <property type="entry name" value="Leucine zipper domain"/>
    <property type="match status" value="1"/>
</dbReference>
<proteinExistence type="predicted"/>
<accession>A0A2J6SGC0</accession>
<dbReference type="OrthoDB" id="2590011at2759"/>
<dbReference type="GO" id="GO:0001228">
    <property type="term" value="F:DNA-binding transcription activator activity, RNA polymerase II-specific"/>
    <property type="evidence" value="ECO:0007669"/>
    <property type="project" value="TreeGrafter"/>
</dbReference>
<reference evidence="5 6" key="1">
    <citation type="submission" date="2016-04" db="EMBL/GenBank/DDBJ databases">
        <title>A degradative enzymes factory behind the ericoid mycorrhizal symbiosis.</title>
        <authorList>
            <consortium name="DOE Joint Genome Institute"/>
            <person name="Martino E."/>
            <person name="Morin E."/>
            <person name="Grelet G."/>
            <person name="Kuo A."/>
            <person name="Kohler A."/>
            <person name="Daghino S."/>
            <person name="Barry K."/>
            <person name="Choi C."/>
            <person name="Cichocki N."/>
            <person name="Clum A."/>
            <person name="Copeland A."/>
            <person name="Hainaut M."/>
            <person name="Haridas S."/>
            <person name="Labutti K."/>
            <person name="Lindquist E."/>
            <person name="Lipzen A."/>
            <person name="Khouja H.-R."/>
            <person name="Murat C."/>
            <person name="Ohm R."/>
            <person name="Olson A."/>
            <person name="Spatafora J."/>
            <person name="Veneault-Fourrey C."/>
            <person name="Henrissat B."/>
            <person name="Grigoriev I."/>
            <person name="Martin F."/>
            <person name="Perotto S."/>
        </authorList>
    </citation>
    <scope>NUCLEOTIDE SEQUENCE [LARGE SCALE GENOMIC DNA]</scope>
    <source>
        <strain evidence="5 6">E</strain>
    </source>
</reference>
<dbReference type="GeneID" id="36590174"/>
<dbReference type="PANTHER" id="PTHR40621">
    <property type="entry name" value="TRANSCRIPTION FACTOR KAPC-RELATED"/>
    <property type="match status" value="1"/>
</dbReference>